<dbReference type="OrthoDB" id="6428749at2759"/>
<dbReference type="InterPro" id="IPR036928">
    <property type="entry name" value="AS_sf"/>
</dbReference>
<comment type="caution">
    <text evidence="4">The sequence shown here is derived from an EMBL/GenBank/DDBJ whole genome shotgun (WGS) entry which is preliminary data.</text>
</comment>
<dbReference type="STRING" id="1890683.A0A427Y2M8"/>
<dbReference type="InterPro" id="IPR023631">
    <property type="entry name" value="Amidase_dom"/>
</dbReference>
<feature type="domain" description="Amidase" evidence="3">
    <location>
        <begin position="75"/>
        <end position="168"/>
    </location>
</feature>
<dbReference type="PANTHER" id="PTHR46072">
    <property type="entry name" value="AMIDASE-RELATED-RELATED"/>
    <property type="match status" value="1"/>
</dbReference>
<organism evidence="4 5">
    <name type="scientific">Saitozyma podzolica</name>
    <dbReference type="NCBI Taxonomy" id="1890683"/>
    <lineage>
        <taxon>Eukaryota</taxon>
        <taxon>Fungi</taxon>
        <taxon>Dikarya</taxon>
        <taxon>Basidiomycota</taxon>
        <taxon>Agaricomycotina</taxon>
        <taxon>Tremellomycetes</taxon>
        <taxon>Tremellales</taxon>
        <taxon>Trimorphomycetaceae</taxon>
        <taxon>Saitozyma</taxon>
    </lineage>
</organism>
<keyword evidence="5" id="KW-1185">Reference proteome</keyword>
<accession>A0A427Y2M8</accession>
<protein>
    <recommendedName>
        <fullName evidence="3">Amidase domain-containing protein</fullName>
    </recommendedName>
</protein>
<evidence type="ECO:0000259" key="3">
    <source>
        <dbReference type="Pfam" id="PF01425"/>
    </source>
</evidence>
<dbReference type="SUPFAM" id="SSF75304">
    <property type="entry name" value="Amidase signature (AS) enzymes"/>
    <property type="match status" value="1"/>
</dbReference>
<sequence length="187" mass="20111">MSDEALQARAARVIAVRDAQFTPEYRYAPPYPIPLNVSNLYCTSGFLTTRQIEIVSHDASSLAEAIARRTYTSVEVTESFCRAAALAHETTNCLAWFAPKEALEAATALDQEMERTGKPVGPLHGVPISVKDFINVKGYPQSAGHIASAGLVPEQDADIVAVLRRAGAGEYTVSSILSLLQESAESD</sequence>
<evidence type="ECO:0000256" key="1">
    <source>
        <dbReference type="ARBA" id="ARBA00009199"/>
    </source>
</evidence>
<dbReference type="PANTHER" id="PTHR46072:SF4">
    <property type="entry name" value="AMIDASE C550.07-RELATED"/>
    <property type="match status" value="1"/>
</dbReference>
<evidence type="ECO:0000313" key="5">
    <source>
        <dbReference type="Proteomes" id="UP000279259"/>
    </source>
</evidence>
<comment type="similarity">
    <text evidence="1">Belongs to the amidase family.</text>
</comment>
<proteinExistence type="inferred from homology"/>
<dbReference type="Pfam" id="PF01425">
    <property type="entry name" value="Amidase"/>
    <property type="match status" value="1"/>
</dbReference>
<dbReference type="Gene3D" id="3.90.1300.10">
    <property type="entry name" value="Amidase signature (AS) domain"/>
    <property type="match status" value="1"/>
</dbReference>
<evidence type="ECO:0000313" key="4">
    <source>
        <dbReference type="EMBL" id="RSH85352.1"/>
    </source>
</evidence>
<name>A0A427Y2M8_9TREE</name>
<dbReference type="AlphaFoldDB" id="A0A427Y2M8"/>
<reference evidence="4 5" key="1">
    <citation type="submission" date="2018-11" db="EMBL/GenBank/DDBJ databases">
        <title>Genome sequence of Saitozyma podzolica DSM 27192.</title>
        <authorList>
            <person name="Aliyu H."/>
            <person name="Gorte O."/>
            <person name="Ochsenreither K."/>
        </authorList>
    </citation>
    <scope>NUCLEOTIDE SEQUENCE [LARGE SCALE GENOMIC DNA]</scope>
    <source>
        <strain evidence="4 5">DSM 27192</strain>
    </source>
</reference>
<dbReference type="GO" id="GO:0016787">
    <property type="term" value="F:hydrolase activity"/>
    <property type="evidence" value="ECO:0007669"/>
    <property type="project" value="UniProtKB-KW"/>
</dbReference>
<dbReference type="EMBL" id="RSCD01000020">
    <property type="protein sequence ID" value="RSH85352.1"/>
    <property type="molecule type" value="Genomic_DNA"/>
</dbReference>
<keyword evidence="2" id="KW-0378">Hydrolase</keyword>
<evidence type="ECO:0000256" key="2">
    <source>
        <dbReference type="ARBA" id="ARBA00022801"/>
    </source>
</evidence>
<gene>
    <name evidence="4" type="ORF">EHS25_004748</name>
</gene>
<dbReference type="Proteomes" id="UP000279259">
    <property type="component" value="Unassembled WGS sequence"/>
</dbReference>